<evidence type="ECO:0000313" key="3">
    <source>
        <dbReference type="Proteomes" id="UP000281547"/>
    </source>
</evidence>
<dbReference type="RefSeq" id="WP_127188628.1">
    <property type="nucleotide sequence ID" value="NZ_RZNJ01000003.1"/>
</dbReference>
<comment type="caution">
    <text evidence="2">The sequence shown here is derived from an EMBL/GenBank/DDBJ whole genome shotgun (WGS) entry which is preliminary data.</text>
</comment>
<keyword evidence="3" id="KW-1185">Reference proteome</keyword>
<feature type="signal peptide" evidence="1">
    <location>
        <begin position="1"/>
        <end position="25"/>
    </location>
</feature>
<proteinExistence type="predicted"/>
<evidence type="ECO:0000313" key="2">
    <source>
        <dbReference type="EMBL" id="RUT31383.1"/>
    </source>
</evidence>
<accession>A0A433XBE6</accession>
<dbReference type="AlphaFoldDB" id="A0A433XBE6"/>
<gene>
    <name evidence="2" type="ORF">EMQ25_11070</name>
</gene>
<dbReference type="OrthoDB" id="5343781at2"/>
<protein>
    <recommendedName>
        <fullName evidence="4">Copper-binding protein</fullName>
    </recommendedName>
</protein>
<reference evidence="2 3" key="1">
    <citation type="journal article" date="2016" name="Int. J. Syst. Evol. Microbiol.">
        <title>Arsenicitalea aurantiaca gen. nov., sp. nov., a new member of the family Hyphomicrobiaceae, isolated from high-arsenic sediment.</title>
        <authorList>
            <person name="Mu Y."/>
            <person name="Zhou L."/>
            <person name="Zeng X.C."/>
            <person name="Liu L."/>
            <person name="Pan Y."/>
            <person name="Chen X."/>
            <person name="Wang J."/>
            <person name="Li S."/>
            <person name="Li W.J."/>
            <person name="Wang Y."/>
        </authorList>
    </citation>
    <scope>NUCLEOTIDE SEQUENCE [LARGE SCALE GENOMIC DNA]</scope>
    <source>
        <strain evidence="2 3">42-50</strain>
    </source>
</reference>
<organism evidence="2 3">
    <name type="scientific">Arsenicitalea aurantiaca</name>
    <dbReference type="NCBI Taxonomy" id="1783274"/>
    <lineage>
        <taxon>Bacteria</taxon>
        <taxon>Pseudomonadati</taxon>
        <taxon>Pseudomonadota</taxon>
        <taxon>Alphaproteobacteria</taxon>
        <taxon>Hyphomicrobiales</taxon>
        <taxon>Devosiaceae</taxon>
        <taxon>Arsenicitalea</taxon>
    </lineage>
</organism>
<sequence>MRHALPKAALFALSALAAGTASALAQEPGVIAAPPPVDIFLEVTTGPNGEPVLSEDEFELVTGGYYRFNFVCPDAVDDATGFHFEAEELLANSHLRVVSVNDIEIYMQGMSFRAIECDEQGAARFSFHPMRSGVYDIYVRDHSDPAQEVFGRFVVE</sequence>
<feature type="chain" id="PRO_5019391963" description="Copper-binding protein" evidence="1">
    <location>
        <begin position="26"/>
        <end position="156"/>
    </location>
</feature>
<evidence type="ECO:0000256" key="1">
    <source>
        <dbReference type="SAM" id="SignalP"/>
    </source>
</evidence>
<keyword evidence="1" id="KW-0732">Signal</keyword>
<name>A0A433XBE6_9HYPH</name>
<dbReference type="EMBL" id="RZNJ01000003">
    <property type="protein sequence ID" value="RUT31383.1"/>
    <property type="molecule type" value="Genomic_DNA"/>
</dbReference>
<evidence type="ECO:0008006" key="4">
    <source>
        <dbReference type="Google" id="ProtNLM"/>
    </source>
</evidence>
<dbReference type="Proteomes" id="UP000281547">
    <property type="component" value="Unassembled WGS sequence"/>
</dbReference>